<evidence type="ECO:0000256" key="1">
    <source>
        <dbReference type="SAM" id="MobiDB-lite"/>
    </source>
</evidence>
<dbReference type="Gene3D" id="3.40.33.10">
    <property type="entry name" value="CAP"/>
    <property type="match status" value="1"/>
</dbReference>
<dbReference type="PANTHER" id="PTHR31157:SF1">
    <property type="entry name" value="SCP DOMAIN-CONTAINING PROTEIN"/>
    <property type="match status" value="1"/>
</dbReference>
<dbReference type="Pfam" id="PF00188">
    <property type="entry name" value="CAP"/>
    <property type="match status" value="1"/>
</dbReference>
<gene>
    <name evidence="3" type="ORF">NDI37_04015</name>
</gene>
<feature type="region of interest" description="Disordered" evidence="1">
    <location>
        <begin position="45"/>
        <end position="66"/>
    </location>
</feature>
<dbReference type="RefSeq" id="WP_190418974.1">
    <property type="nucleotide sequence ID" value="NZ_JAMPKK010000005.1"/>
</dbReference>
<sequence>MPANSLSVKIIRQRLAVISGAFIALIVAGCQPVIDFLPRLPGQDVTEKPPLPNSVAQSPATARDEAQVRQRINEIRQQNGLNQLKNNEKLAQVARNYSQQMARENFFSHVSPGGSTLSQRVRAGGIFYWVVGENLFKSTNAPQPVPLAVKGWMDSPGHRANILRSEYAETGIGVWREGNTYYITQLFMRSQFSPGDLFN</sequence>
<name>A0ABV0JLS3_9CYAN</name>
<dbReference type="CDD" id="cd05379">
    <property type="entry name" value="CAP_bacterial"/>
    <property type="match status" value="1"/>
</dbReference>
<dbReference type="PANTHER" id="PTHR31157">
    <property type="entry name" value="SCP DOMAIN-CONTAINING PROTEIN"/>
    <property type="match status" value="1"/>
</dbReference>
<keyword evidence="4" id="KW-1185">Reference proteome</keyword>
<dbReference type="Proteomes" id="UP001442494">
    <property type="component" value="Unassembled WGS sequence"/>
</dbReference>
<comment type="caution">
    <text evidence="3">The sequence shown here is derived from an EMBL/GenBank/DDBJ whole genome shotgun (WGS) entry which is preliminary data.</text>
</comment>
<accession>A0ABV0JLS3</accession>
<protein>
    <submittedName>
        <fullName evidence="3">CAP domain-containing protein</fullName>
    </submittedName>
</protein>
<proteinExistence type="predicted"/>
<evidence type="ECO:0000313" key="4">
    <source>
        <dbReference type="Proteomes" id="UP001442494"/>
    </source>
</evidence>
<evidence type="ECO:0000259" key="2">
    <source>
        <dbReference type="Pfam" id="PF00188"/>
    </source>
</evidence>
<dbReference type="InterPro" id="IPR014044">
    <property type="entry name" value="CAP_dom"/>
</dbReference>
<evidence type="ECO:0000313" key="3">
    <source>
        <dbReference type="EMBL" id="MEP0863632.1"/>
    </source>
</evidence>
<dbReference type="InterPro" id="IPR035940">
    <property type="entry name" value="CAP_sf"/>
</dbReference>
<reference evidence="3 4" key="1">
    <citation type="submission" date="2022-04" db="EMBL/GenBank/DDBJ databases">
        <title>Positive selection, recombination, and allopatry shape intraspecific diversity of widespread and dominant cyanobacteria.</title>
        <authorList>
            <person name="Wei J."/>
            <person name="Shu W."/>
            <person name="Hu C."/>
        </authorList>
    </citation>
    <scope>NUCLEOTIDE SEQUENCE [LARGE SCALE GENOMIC DNA]</scope>
    <source>
        <strain evidence="3 4">GB2-A5</strain>
    </source>
</reference>
<organism evidence="3 4">
    <name type="scientific">Funiculus sociatus GB2-A5</name>
    <dbReference type="NCBI Taxonomy" id="2933946"/>
    <lineage>
        <taxon>Bacteria</taxon>
        <taxon>Bacillati</taxon>
        <taxon>Cyanobacteriota</taxon>
        <taxon>Cyanophyceae</taxon>
        <taxon>Coleofasciculales</taxon>
        <taxon>Coleofasciculaceae</taxon>
        <taxon>Funiculus</taxon>
    </lineage>
</organism>
<dbReference type="EMBL" id="JAMPKK010000005">
    <property type="protein sequence ID" value="MEP0863632.1"/>
    <property type="molecule type" value="Genomic_DNA"/>
</dbReference>
<dbReference type="SUPFAM" id="SSF55797">
    <property type="entry name" value="PR-1-like"/>
    <property type="match status" value="1"/>
</dbReference>
<feature type="domain" description="SCP" evidence="2">
    <location>
        <begin position="71"/>
        <end position="187"/>
    </location>
</feature>